<dbReference type="RefSeq" id="WP_173413259.1">
    <property type="nucleotide sequence ID" value="NZ_CP054139.1"/>
</dbReference>
<accession>A0A7D4TVG3</accession>
<proteinExistence type="predicted"/>
<evidence type="ECO:0008006" key="3">
    <source>
        <dbReference type="Google" id="ProtNLM"/>
    </source>
</evidence>
<reference evidence="1 2" key="1">
    <citation type="submission" date="2020-05" db="EMBL/GenBank/DDBJ databases">
        <title>Mucilaginibacter mali sp. nov.</title>
        <authorList>
            <person name="Kim H.S."/>
            <person name="Lee K.C."/>
            <person name="Suh M.K."/>
            <person name="Kim J.-S."/>
            <person name="Han K.-I."/>
            <person name="Eom M.K."/>
            <person name="Shin Y.K."/>
            <person name="Lee J.-S."/>
        </authorList>
    </citation>
    <scope>NUCLEOTIDE SEQUENCE [LARGE SCALE GENOMIC DNA]</scope>
    <source>
        <strain evidence="1 2">G2-14</strain>
    </source>
</reference>
<sequence length="98" mass="11107">MQKQVDTPRLFHISEEPGIYMGRSAIIIIDYLRTFVNFKNWELLQSWHGIYPKMTNGETELIMNIEPGVTVINGVGGNGMTLSFGLCKQLMPGNFDKN</sequence>
<evidence type="ECO:0000313" key="1">
    <source>
        <dbReference type="EMBL" id="QKJ28557.1"/>
    </source>
</evidence>
<dbReference type="AlphaFoldDB" id="A0A7D4TVG3"/>
<gene>
    <name evidence="1" type="ORF">HQ865_01880</name>
</gene>
<dbReference type="EMBL" id="CP054139">
    <property type="protein sequence ID" value="QKJ28557.1"/>
    <property type="molecule type" value="Genomic_DNA"/>
</dbReference>
<protein>
    <recommendedName>
        <fullName evidence="3">FAD dependent oxidoreductase domain-containing protein</fullName>
    </recommendedName>
</protein>
<name>A0A7D4TVG3_9SPHI</name>
<evidence type="ECO:0000313" key="2">
    <source>
        <dbReference type="Proteomes" id="UP000505355"/>
    </source>
</evidence>
<organism evidence="1 2">
    <name type="scientific">Mucilaginibacter mali</name>
    <dbReference type="NCBI Taxonomy" id="2740462"/>
    <lineage>
        <taxon>Bacteria</taxon>
        <taxon>Pseudomonadati</taxon>
        <taxon>Bacteroidota</taxon>
        <taxon>Sphingobacteriia</taxon>
        <taxon>Sphingobacteriales</taxon>
        <taxon>Sphingobacteriaceae</taxon>
        <taxon>Mucilaginibacter</taxon>
    </lineage>
</organism>
<keyword evidence="2" id="KW-1185">Reference proteome</keyword>
<dbReference type="KEGG" id="mmab:HQ865_01880"/>
<dbReference type="Proteomes" id="UP000505355">
    <property type="component" value="Chromosome"/>
</dbReference>